<name>A0ABN7VH85_GIGMA</name>
<dbReference type="Proteomes" id="UP000789901">
    <property type="component" value="Unassembled WGS sequence"/>
</dbReference>
<reference evidence="3 4" key="1">
    <citation type="submission" date="2021-06" db="EMBL/GenBank/DDBJ databases">
        <authorList>
            <person name="Kallberg Y."/>
            <person name="Tangrot J."/>
            <person name="Rosling A."/>
        </authorList>
    </citation>
    <scope>NUCLEOTIDE SEQUENCE [LARGE SCALE GENOMIC DNA]</scope>
    <source>
        <strain evidence="3 4">120-4 pot B 10/14</strain>
    </source>
</reference>
<feature type="coiled-coil region" evidence="1">
    <location>
        <begin position="8"/>
        <end position="63"/>
    </location>
</feature>
<feature type="region of interest" description="Disordered" evidence="2">
    <location>
        <begin position="114"/>
        <end position="136"/>
    </location>
</feature>
<sequence length="506" mass="57305">MADTQYTIVSLRELNTKLTVEISELRKKYAKLEAKNIKVEAENAKLKQDKEEVEARFLNLEQKDREKTDLIAKLKHDVSLIKEQSLQNRSNRYTDNASDNAEYRTSNSDIYQVKDNRSSIPPKTNHNREDTPAFDITDDTSNSNVCQETKTQLGAGSCQCSTSPICIENKSSEDKVIDEFLDLKEKEKVSNIIREKNSEKKLGSQDLSYDKDISQSSKNKVQKFMAEVSKNSSSSISNSNADNDVIPTTLNETESQPSNNSFTFLYEKLCNAIILADHNTQKAILCYCNFGKALIQRHNELASEKQVDPGSNAVSRILNKEVHAQLPIEPTLKSKNPELSSGSDDENHMSKLSSSEDISNTEVSASLEKKEYQVLSENTSNSENRKNSKNNTLNLFPLKNMLSKEKQKEFINKLTMHFTDSPKVDLYCSVDKEGEHQTDTYWVFGLHCPLCRENHMSLKGIPFDEVLEAYPENSKLIQELKTQSFTLPIPWDNVLKFPNKSITVGA</sequence>
<feature type="compositionally biased region" description="Polar residues" evidence="2">
    <location>
        <begin position="333"/>
        <end position="342"/>
    </location>
</feature>
<evidence type="ECO:0000256" key="1">
    <source>
        <dbReference type="SAM" id="Coils"/>
    </source>
</evidence>
<accession>A0ABN7VH85</accession>
<feature type="region of interest" description="Disordered" evidence="2">
    <location>
        <begin position="328"/>
        <end position="392"/>
    </location>
</feature>
<keyword evidence="4" id="KW-1185">Reference proteome</keyword>
<organism evidence="3 4">
    <name type="scientific">Gigaspora margarita</name>
    <dbReference type="NCBI Taxonomy" id="4874"/>
    <lineage>
        <taxon>Eukaryota</taxon>
        <taxon>Fungi</taxon>
        <taxon>Fungi incertae sedis</taxon>
        <taxon>Mucoromycota</taxon>
        <taxon>Glomeromycotina</taxon>
        <taxon>Glomeromycetes</taxon>
        <taxon>Diversisporales</taxon>
        <taxon>Gigasporaceae</taxon>
        <taxon>Gigaspora</taxon>
    </lineage>
</organism>
<evidence type="ECO:0000256" key="2">
    <source>
        <dbReference type="SAM" id="MobiDB-lite"/>
    </source>
</evidence>
<evidence type="ECO:0000313" key="3">
    <source>
        <dbReference type="EMBL" id="CAG8771850.1"/>
    </source>
</evidence>
<gene>
    <name evidence="3" type="ORF">GMARGA_LOCUS18615</name>
</gene>
<dbReference type="EMBL" id="CAJVQB010014991">
    <property type="protein sequence ID" value="CAG8771850.1"/>
    <property type="molecule type" value="Genomic_DNA"/>
</dbReference>
<keyword evidence="1" id="KW-0175">Coiled coil</keyword>
<proteinExistence type="predicted"/>
<protein>
    <submittedName>
        <fullName evidence="3">19613_t:CDS:1</fullName>
    </submittedName>
</protein>
<evidence type="ECO:0000313" key="4">
    <source>
        <dbReference type="Proteomes" id="UP000789901"/>
    </source>
</evidence>
<comment type="caution">
    <text evidence="3">The sequence shown here is derived from an EMBL/GenBank/DDBJ whole genome shotgun (WGS) entry which is preliminary data.</text>
</comment>
<feature type="compositionally biased region" description="Polar residues" evidence="2">
    <location>
        <begin position="350"/>
        <end position="364"/>
    </location>
</feature>